<dbReference type="PANTHER" id="PTHR48102:SF7">
    <property type="entry name" value="ATP-DEPENDENT CLP PROTEASE ATP-BINDING SUBUNIT CLPX-LIKE, MITOCHONDRIAL"/>
    <property type="match status" value="1"/>
</dbReference>
<dbReference type="RefSeq" id="XP_033577602.1">
    <property type="nucleotide sequence ID" value="XM_033722839.1"/>
</dbReference>
<evidence type="ECO:0000313" key="6">
    <source>
        <dbReference type="EMBL" id="KAF2810638.1"/>
    </source>
</evidence>
<reference evidence="8" key="2">
    <citation type="submission" date="2020-04" db="EMBL/GenBank/DDBJ databases">
        <authorList>
            <consortium name="NCBI Genome Project"/>
        </authorList>
    </citation>
    <scope>NUCLEOTIDE SEQUENCE</scope>
    <source>
        <strain evidence="8">CBS 304.34</strain>
    </source>
</reference>
<dbReference type="InterPro" id="IPR027417">
    <property type="entry name" value="P-loop_NTPase"/>
</dbReference>
<dbReference type="GO" id="GO:0016887">
    <property type="term" value="F:ATP hydrolysis activity"/>
    <property type="evidence" value="ECO:0007669"/>
    <property type="project" value="InterPro"/>
</dbReference>
<dbReference type="Pfam" id="PF10431">
    <property type="entry name" value="ClpB_D2-small"/>
    <property type="match status" value="1"/>
</dbReference>
<reference evidence="6 8" key="1">
    <citation type="journal article" date="2020" name="Stud. Mycol.">
        <title>101 Dothideomycetes genomes: a test case for predicting lifestyles and emergence of pathogens.</title>
        <authorList>
            <person name="Haridas S."/>
            <person name="Albert R."/>
            <person name="Binder M."/>
            <person name="Bloem J."/>
            <person name="Labutti K."/>
            <person name="Salamov A."/>
            <person name="Andreopoulos B."/>
            <person name="Baker S."/>
            <person name="Barry K."/>
            <person name="Bills G."/>
            <person name="Bluhm B."/>
            <person name="Cannon C."/>
            <person name="Castanera R."/>
            <person name="Culley D."/>
            <person name="Daum C."/>
            <person name="Ezra D."/>
            <person name="Gonzalez J."/>
            <person name="Henrissat B."/>
            <person name="Kuo A."/>
            <person name="Liang C."/>
            <person name="Lipzen A."/>
            <person name="Lutzoni F."/>
            <person name="Magnuson J."/>
            <person name="Mondo S."/>
            <person name="Nolan M."/>
            <person name="Ohm R."/>
            <person name="Pangilinan J."/>
            <person name="Park H.-J."/>
            <person name="Ramirez L."/>
            <person name="Alfaro M."/>
            <person name="Sun H."/>
            <person name="Tritt A."/>
            <person name="Yoshinaga Y."/>
            <person name="Zwiers L.-H."/>
            <person name="Turgeon B."/>
            <person name="Goodwin S."/>
            <person name="Spatafora J."/>
            <person name="Crous P."/>
            <person name="Grigoriev I."/>
        </authorList>
    </citation>
    <scope>NUCLEOTIDE SEQUENCE</scope>
    <source>
        <strain evidence="6 8">CBS 304.34</strain>
    </source>
</reference>
<evidence type="ECO:0000259" key="5">
    <source>
        <dbReference type="SMART" id="SM01086"/>
    </source>
</evidence>
<proteinExistence type="predicted"/>
<dbReference type="InterPro" id="IPR003593">
    <property type="entry name" value="AAA+_ATPase"/>
</dbReference>
<dbReference type="Gene3D" id="1.10.8.60">
    <property type="match status" value="1"/>
</dbReference>
<keyword evidence="1" id="KW-0547">Nucleotide-binding</keyword>
<evidence type="ECO:0000313" key="7">
    <source>
        <dbReference type="Proteomes" id="UP000504636"/>
    </source>
</evidence>
<evidence type="ECO:0000259" key="4">
    <source>
        <dbReference type="SMART" id="SM00382"/>
    </source>
</evidence>
<feature type="domain" description="AAA+ ATPase" evidence="4">
    <location>
        <begin position="191"/>
        <end position="368"/>
    </location>
</feature>
<organism evidence="6">
    <name type="scientific">Mytilinidion resinicola</name>
    <dbReference type="NCBI Taxonomy" id="574789"/>
    <lineage>
        <taxon>Eukaryota</taxon>
        <taxon>Fungi</taxon>
        <taxon>Dikarya</taxon>
        <taxon>Ascomycota</taxon>
        <taxon>Pezizomycotina</taxon>
        <taxon>Dothideomycetes</taxon>
        <taxon>Pleosporomycetidae</taxon>
        <taxon>Mytilinidiales</taxon>
        <taxon>Mytilinidiaceae</taxon>
        <taxon>Mytilinidion</taxon>
    </lineage>
</organism>
<dbReference type="GO" id="GO:0051603">
    <property type="term" value="P:proteolysis involved in protein catabolic process"/>
    <property type="evidence" value="ECO:0007669"/>
    <property type="project" value="TreeGrafter"/>
</dbReference>
<keyword evidence="7" id="KW-1185">Reference proteome</keyword>
<reference evidence="8" key="3">
    <citation type="submission" date="2025-04" db="UniProtKB">
        <authorList>
            <consortium name="RefSeq"/>
        </authorList>
    </citation>
    <scope>IDENTIFICATION</scope>
    <source>
        <strain evidence="8">CBS 304.34</strain>
    </source>
</reference>
<dbReference type="EMBL" id="MU003699">
    <property type="protein sequence ID" value="KAF2810638.1"/>
    <property type="molecule type" value="Genomic_DNA"/>
</dbReference>
<dbReference type="GeneID" id="54463732"/>
<dbReference type="SMART" id="SM00382">
    <property type="entry name" value="AAA"/>
    <property type="match status" value="1"/>
</dbReference>
<accession>A0A6A6YQ23</accession>
<dbReference type="AlphaFoldDB" id="A0A6A6YQ23"/>
<dbReference type="Proteomes" id="UP000504636">
    <property type="component" value="Unplaced"/>
</dbReference>
<dbReference type="OrthoDB" id="1721884at2759"/>
<feature type="region of interest" description="Disordered" evidence="3">
    <location>
        <begin position="303"/>
        <end position="324"/>
    </location>
</feature>
<feature type="domain" description="Clp ATPase C-terminal" evidence="5">
    <location>
        <begin position="449"/>
        <end position="543"/>
    </location>
</feature>
<dbReference type="InterPro" id="IPR050052">
    <property type="entry name" value="ATP-dep_Clp_protease_ClpX"/>
</dbReference>
<feature type="region of interest" description="Disordered" evidence="3">
    <location>
        <begin position="46"/>
        <end position="66"/>
    </location>
</feature>
<protein>
    <submittedName>
        <fullName evidence="6 8">P-loop containing nucleoside triphosphate hydrolase protein</fullName>
    </submittedName>
</protein>
<dbReference type="FunFam" id="1.10.8.60:FF:000138">
    <property type="entry name" value="ATP-dependent Clp protease ATP-binding subunit ClpX"/>
    <property type="match status" value="1"/>
</dbReference>
<sequence length="593" mass="65235">MARPTLSLSITLNPHSRISYVALATVTSRRTLHSTTRRLDRFERSDFSGQGFTGEYEPGQPTGGPLGDASIAGVPRVTPKALKDHLDQFVVGQERAKKVLSVAVYNHYQRVQEVQRREEEQARLEAEHARRNRHPVEDEYPGQQQVAPLKPIFASHPDPPKPEPVEPVEPPPKQEPVPEPPIIDTSPLTIEKSNVLLLGPSGVGKTLMIKTLARVLDVPVSISDCTPFTSAGYIGEDVEVCVQRLISAANFDIAAAERGIIVLDEVDKIAAAKVHHGKDVGGEGVQQALLKIIEGTTLQIKVNQERSSSHSSRAGQNGRDAAPPAAKGEIINIKTDNILFICAGAFGGLHKMVLDRVAKGGLGFGAEVRRAPTKEDAHNTMLTGEDEMFKKHLPFFVRENTTPQGARKSDSSKRIYNTLDLVVPSDLQKFGMIPELIGRLPVSCALSALDEESLVRVLTEPRNSLLGQFEQLFKLSGIELGFTSGALREVAKSATSMGTGARALRTVLERLLHDCMYETPGSSTKHILITQPVAQLKQPPLYFRREEKRKYHRLFEEEEQAWQDELDRKNGVATSQFPSFEDYRTKSLAAGIS</sequence>
<dbReference type="GO" id="GO:0005524">
    <property type="term" value="F:ATP binding"/>
    <property type="evidence" value="ECO:0007669"/>
    <property type="project" value="UniProtKB-KW"/>
</dbReference>
<dbReference type="SUPFAM" id="SSF52540">
    <property type="entry name" value="P-loop containing nucleoside triphosphate hydrolases"/>
    <property type="match status" value="1"/>
</dbReference>
<dbReference type="Gene3D" id="3.40.50.300">
    <property type="entry name" value="P-loop containing nucleotide triphosphate hydrolases"/>
    <property type="match status" value="1"/>
</dbReference>
<feature type="region of interest" description="Disordered" evidence="3">
    <location>
        <begin position="122"/>
        <end position="182"/>
    </location>
</feature>
<evidence type="ECO:0000256" key="1">
    <source>
        <dbReference type="ARBA" id="ARBA00022741"/>
    </source>
</evidence>
<name>A0A6A6YQ23_9PEZI</name>
<feature type="compositionally biased region" description="Basic and acidic residues" evidence="3">
    <location>
        <begin position="122"/>
        <end position="137"/>
    </location>
</feature>
<evidence type="ECO:0000256" key="3">
    <source>
        <dbReference type="SAM" id="MobiDB-lite"/>
    </source>
</evidence>
<dbReference type="SMART" id="SM01086">
    <property type="entry name" value="ClpB_D2-small"/>
    <property type="match status" value="1"/>
</dbReference>
<dbReference type="GO" id="GO:0005759">
    <property type="term" value="C:mitochondrial matrix"/>
    <property type="evidence" value="ECO:0007669"/>
    <property type="project" value="TreeGrafter"/>
</dbReference>
<dbReference type="PANTHER" id="PTHR48102">
    <property type="entry name" value="ATP-DEPENDENT CLP PROTEASE ATP-BINDING SUBUNIT CLPX-LIKE, MITOCHONDRIAL-RELATED"/>
    <property type="match status" value="1"/>
</dbReference>
<keyword evidence="6 8" id="KW-0378">Hydrolase</keyword>
<dbReference type="InterPro" id="IPR019489">
    <property type="entry name" value="Clp_ATPase_C"/>
</dbReference>
<keyword evidence="2" id="KW-0067">ATP-binding</keyword>
<dbReference type="Pfam" id="PF07724">
    <property type="entry name" value="AAA_2"/>
    <property type="match status" value="1"/>
</dbReference>
<evidence type="ECO:0000313" key="8">
    <source>
        <dbReference type="RefSeq" id="XP_033577602.1"/>
    </source>
</evidence>
<dbReference type="InterPro" id="IPR003959">
    <property type="entry name" value="ATPase_AAA_core"/>
</dbReference>
<feature type="compositionally biased region" description="Pro residues" evidence="3">
    <location>
        <begin position="165"/>
        <end position="181"/>
    </location>
</feature>
<evidence type="ECO:0000256" key="2">
    <source>
        <dbReference type="ARBA" id="ARBA00022840"/>
    </source>
</evidence>
<gene>
    <name evidence="6 8" type="ORF">BDZ99DRAFT_487537</name>
</gene>